<dbReference type="RefSeq" id="WP_170111324.1">
    <property type="nucleotide sequence ID" value="NZ_OY782574.1"/>
</dbReference>
<name>A0A2T5C2H2_9BACT</name>
<keyword evidence="1" id="KW-1133">Transmembrane helix</keyword>
<dbReference type="EMBL" id="QAAD01000006">
    <property type="protein sequence ID" value="PTN08940.1"/>
    <property type="molecule type" value="Genomic_DNA"/>
</dbReference>
<evidence type="ECO:0000313" key="3">
    <source>
        <dbReference type="Proteomes" id="UP000243525"/>
    </source>
</evidence>
<reference evidence="2 3" key="1">
    <citation type="submission" date="2018-04" db="EMBL/GenBank/DDBJ databases">
        <title>Genomic Encyclopedia of Archaeal and Bacterial Type Strains, Phase II (KMG-II): from individual species to whole genera.</title>
        <authorList>
            <person name="Goeker M."/>
        </authorList>
    </citation>
    <scope>NUCLEOTIDE SEQUENCE [LARGE SCALE GENOMIC DNA]</scope>
    <source>
        <strain evidence="2 3">DSM 28823</strain>
    </source>
</reference>
<keyword evidence="1" id="KW-0472">Membrane</keyword>
<dbReference type="AlphaFoldDB" id="A0A2T5C2H2"/>
<comment type="caution">
    <text evidence="2">The sequence shown here is derived from an EMBL/GenBank/DDBJ whole genome shotgun (WGS) entry which is preliminary data.</text>
</comment>
<keyword evidence="3" id="KW-1185">Reference proteome</keyword>
<evidence type="ECO:0000256" key="1">
    <source>
        <dbReference type="SAM" id="Phobius"/>
    </source>
</evidence>
<gene>
    <name evidence="2" type="ORF">C8N47_10637</name>
</gene>
<accession>A0A2T5C2H2</accession>
<proteinExistence type="predicted"/>
<evidence type="ECO:0000313" key="2">
    <source>
        <dbReference type="EMBL" id="PTN08940.1"/>
    </source>
</evidence>
<protein>
    <submittedName>
        <fullName evidence="2">Uncharacterized protein</fullName>
    </submittedName>
</protein>
<keyword evidence="1" id="KW-0812">Transmembrane</keyword>
<sequence length="52" mass="6034">MNSSTKKAIIAFLLGLAVMFVLDMIFHFNNSIETEMQRQSKKAQKQIENIFK</sequence>
<feature type="transmembrane region" description="Helical" evidence="1">
    <location>
        <begin position="9"/>
        <end position="28"/>
    </location>
</feature>
<dbReference type="Proteomes" id="UP000243525">
    <property type="component" value="Unassembled WGS sequence"/>
</dbReference>
<organism evidence="2 3">
    <name type="scientific">Mangrovibacterium marinum</name>
    <dbReference type="NCBI Taxonomy" id="1639118"/>
    <lineage>
        <taxon>Bacteria</taxon>
        <taxon>Pseudomonadati</taxon>
        <taxon>Bacteroidota</taxon>
        <taxon>Bacteroidia</taxon>
        <taxon>Marinilabiliales</taxon>
        <taxon>Prolixibacteraceae</taxon>
        <taxon>Mangrovibacterium</taxon>
    </lineage>
</organism>